<dbReference type="SUPFAM" id="SSF52540">
    <property type="entry name" value="P-loop containing nucleoside triphosphate hydrolases"/>
    <property type="match status" value="1"/>
</dbReference>
<name>A0A0C2J2T6_THEKT</name>
<sequence>MARALLKHSKILIFDEATSNVDLKTDAIIQNIIFTEFNDCTVLTVSHRIRSIINYDKVLVMENGSVVEFDTPSNLQDEPNSMFSRMVAYSQNESTNILIE</sequence>
<evidence type="ECO:0000256" key="2">
    <source>
        <dbReference type="ARBA" id="ARBA00022840"/>
    </source>
</evidence>
<comment type="caution">
    <text evidence="3">The sequence shown here is derived from an EMBL/GenBank/DDBJ whole genome shotgun (WGS) entry which is preliminary data.</text>
</comment>
<dbReference type="OrthoDB" id="5981648at2759"/>
<dbReference type="GO" id="GO:0005524">
    <property type="term" value="F:ATP binding"/>
    <property type="evidence" value="ECO:0007669"/>
    <property type="project" value="UniProtKB-KW"/>
</dbReference>
<keyword evidence="2" id="KW-0067">ATP-binding</keyword>
<keyword evidence="1" id="KW-0547">Nucleotide-binding</keyword>
<dbReference type="OMA" id="HEMCEDA"/>
<dbReference type="GO" id="GO:0042626">
    <property type="term" value="F:ATPase-coupled transmembrane transporter activity"/>
    <property type="evidence" value="ECO:0007669"/>
    <property type="project" value="TreeGrafter"/>
</dbReference>
<dbReference type="PANTHER" id="PTHR24223">
    <property type="entry name" value="ATP-BINDING CASSETTE SUB-FAMILY C"/>
    <property type="match status" value="1"/>
</dbReference>
<gene>
    <name evidence="3" type="ORF">RF11_02206</name>
</gene>
<dbReference type="GO" id="GO:0016020">
    <property type="term" value="C:membrane"/>
    <property type="evidence" value="ECO:0007669"/>
    <property type="project" value="TreeGrafter"/>
</dbReference>
<evidence type="ECO:0000256" key="1">
    <source>
        <dbReference type="ARBA" id="ARBA00022741"/>
    </source>
</evidence>
<dbReference type="Gene3D" id="3.40.50.300">
    <property type="entry name" value="P-loop containing nucleotide triphosphate hydrolases"/>
    <property type="match status" value="1"/>
</dbReference>
<organism evidence="3 4">
    <name type="scientific">Thelohanellus kitauei</name>
    <name type="common">Myxosporean</name>
    <dbReference type="NCBI Taxonomy" id="669202"/>
    <lineage>
        <taxon>Eukaryota</taxon>
        <taxon>Metazoa</taxon>
        <taxon>Cnidaria</taxon>
        <taxon>Myxozoa</taxon>
        <taxon>Myxosporea</taxon>
        <taxon>Bivalvulida</taxon>
        <taxon>Platysporina</taxon>
        <taxon>Myxobolidae</taxon>
        <taxon>Thelohanellus</taxon>
    </lineage>
</organism>
<proteinExistence type="predicted"/>
<dbReference type="AlphaFoldDB" id="A0A0C2J2T6"/>
<reference evidence="3 4" key="1">
    <citation type="journal article" date="2014" name="Genome Biol. Evol.">
        <title>The genome of the myxosporean Thelohanellus kitauei shows adaptations to nutrient acquisition within its fish host.</title>
        <authorList>
            <person name="Yang Y."/>
            <person name="Xiong J."/>
            <person name="Zhou Z."/>
            <person name="Huo F."/>
            <person name="Miao W."/>
            <person name="Ran C."/>
            <person name="Liu Y."/>
            <person name="Zhang J."/>
            <person name="Feng J."/>
            <person name="Wang M."/>
            <person name="Wang M."/>
            <person name="Wang L."/>
            <person name="Yao B."/>
        </authorList>
    </citation>
    <scope>NUCLEOTIDE SEQUENCE [LARGE SCALE GENOMIC DNA]</scope>
    <source>
        <strain evidence="3">Wuqing</strain>
    </source>
</reference>
<evidence type="ECO:0000313" key="4">
    <source>
        <dbReference type="Proteomes" id="UP000031668"/>
    </source>
</evidence>
<dbReference type="InterPro" id="IPR027417">
    <property type="entry name" value="P-loop_NTPase"/>
</dbReference>
<protein>
    <submittedName>
        <fullName evidence="3">ABC transporter C family member 5</fullName>
    </submittedName>
</protein>
<dbReference type="Proteomes" id="UP000031668">
    <property type="component" value="Unassembled WGS sequence"/>
</dbReference>
<keyword evidence="4" id="KW-1185">Reference proteome</keyword>
<dbReference type="InterPro" id="IPR050173">
    <property type="entry name" value="ABC_transporter_C-like"/>
</dbReference>
<accession>A0A0C2J2T6</accession>
<evidence type="ECO:0000313" key="3">
    <source>
        <dbReference type="EMBL" id="KII63397.1"/>
    </source>
</evidence>
<dbReference type="EMBL" id="JWZT01004669">
    <property type="protein sequence ID" value="KII63397.1"/>
    <property type="molecule type" value="Genomic_DNA"/>
</dbReference>